<keyword evidence="1" id="KW-0472">Membrane</keyword>
<dbReference type="EMBL" id="MHVR01000018">
    <property type="protein sequence ID" value="OHA95775.1"/>
    <property type="molecule type" value="Genomic_DNA"/>
</dbReference>
<evidence type="ECO:0000256" key="1">
    <source>
        <dbReference type="SAM" id="Phobius"/>
    </source>
</evidence>
<keyword evidence="1" id="KW-0812">Transmembrane</keyword>
<sequence>MANFSKKLEQATEEELYSWVNELDFRVVPLASDELTRRYLRGLRKSIRLFNKKSSEQTEKMIRLTWLIAGLTGVLVVGLLVQIYLAKIQVAPILSDQERNERQAYEFCKEPGNASLGWPDSIGREIPCNEVLKMIGDKYK</sequence>
<comment type="caution">
    <text evidence="2">The sequence shown here is derived from an EMBL/GenBank/DDBJ whole genome shotgun (WGS) entry which is preliminary data.</text>
</comment>
<reference evidence="2 3" key="1">
    <citation type="journal article" date="2016" name="Nat. Commun.">
        <title>Thousands of microbial genomes shed light on interconnected biogeochemical processes in an aquifer system.</title>
        <authorList>
            <person name="Anantharaman K."/>
            <person name="Brown C.T."/>
            <person name="Hug L.A."/>
            <person name="Sharon I."/>
            <person name="Castelle C.J."/>
            <person name="Probst A.J."/>
            <person name="Thomas B.C."/>
            <person name="Singh A."/>
            <person name="Wilkins M.J."/>
            <person name="Karaoz U."/>
            <person name="Brodie E.L."/>
            <person name="Williams K.H."/>
            <person name="Hubbard S.S."/>
            <person name="Banfield J.F."/>
        </authorList>
    </citation>
    <scope>NUCLEOTIDE SEQUENCE [LARGE SCALE GENOMIC DNA]</scope>
</reference>
<dbReference type="AlphaFoldDB" id="A0A1G2TEP2"/>
<protein>
    <submittedName>
        <fullName evidence="2">Uncharacterized protein</fullName>
    </submittedName>
</protein>
<accession>A0A1G2TEP2</accession>
<feature type="transmembrane region" description="Helical" evidence="1">
    <location>
        <begin position="64"/>
        <end position="85"/>
    </location>
</feature>
<evidence type="ECO:0000313" key="2">
    <source>
        <dbReference type="EMBL" id="OHA95775.1"/>
    </source>
</evidence>
<evidence type="ECO:0000313" key="3">
    <source>
        <dbReference type="Proteomes" id="UP000178175"/>
    </source>
</evidence>
<organism evidence="2 3">
    <name type="scientific">Candidatus Zambryskibacteria bacterium RIFCSPHIGHO2_02_FULL_43_14</name>
    <dbReference type="NCBI Taxonomy" id="1802748"/>
    <lineage>
        <taxon>Bacteria</taxon>
        <taxon>Candidatus Zambryskiibacteriota</taxon>
    </lineage>
</organism>
<gene>
    <name evidence="2" type="ORF">A3C70_00600</name>
</gene>
<proteinExistence type="predicted"/>
<keyword evidence="1" id="KW-1133">Transmembrane helix</keyword>
<dbReference type="Proteomes" id="UP000178175">
    <property type="component" value="Unassembled WGS sequence"/>
</dbReference>
<name>A0A1G2TEP2_9BACT</name>